<evidence type="ECO:0000256" key="1">
    <source>
        <dbReference type="ARBA" id="ARBA00022737"/>
    </source>
</evidence>
<dbReference type="InterPro" id="IPR036770">
    <property type="entry name" value="Ankyrin_rpt-contain_sf"/>
</dbReference>
<dbReference type="Proteomes" id="UP000001542">
    <property type="component" value="Unassembled WGS sequence"/>
</dbReference>
<reference evidence="4" key="2">
    <citation type="journal article" date="2007" name="Science">
        <title>Draft genome sequence of the sexually transmitted pathogen Trichomonas vaginalis.</title>
        <authorList>
            <person name="Carlton J.M."/>
            <person name="Hirt R.P."/>
            <person name="Silva J.C."/>
            <person name="Delcher A.L."/>
            <person name="Schatz M."/>
            <person name="Zhao Q."/>
            <person name="Wortman J.R."/>
            <person name="Bidwell S.L."/>
            <person name="Alsmark U.C.M."/>
            <person name="Besteiro S."/>
            <person name="Sicheritz-Ponten T."/>
            <person name="Noel C.J."/>
            <person name="Dacks J.B."/>
            <person name="Foster P.G."/>
            <person name="Simillion C."/>
            <person name="Van de Peer Y."/>
            <person name="Miranda-Saavedra D."/>
            <person name="Barton G.J."/>
            <person name="Westrop G.D."/>
            <person name="Mueller S."/>
            <person name="Dessi D."/>
            <person name="Fiori P.L."/>
            <person name="Ren Q."/>
            <person name="Paulsen I."/>
            <person name="Zhang H."/>
            <person name="Bastida-Corcuera F.D."/>
            <person name="Simoes-Barbosa A."/>
            <person name="Brown M.T."/>
            <person name="Hayes R.D."/>
            <person name="Mukherjee M."/>
            <person name="Okumura C.Y."/>
            <person name="Schneider R."/>
            <person name="Smith A.J."/>
            <person name="Vanacova S."/>
            <person name="Villalvazo M."/>
            <person name="Haas B.J."/>
            <person name="Pertea M."/>
            <person name="Feldblyum T.V."/>
            <person name="Utterback T.R."/>
            <person name="Shu C.L."/>
            <person name="Osoegawa K."/>
            <person name="de Jong P.J."/>
            <person name="Hrdy I."/>
            <person name="Horvathova L."/>
            <person name="Zubacova Z."/>
            <person name="Dolezal P."/>
            <person name="Malik S.B."/>
            <person name="Logsdon J.M. Jr."/>
            <person name="Henze K."/>
            <person name="Gupta A."/>
            <person name="Wang C.C."/>
            <person name="Dunne R.L."/>
            <person name="Upcroft J.A."/>
            <person name="Upcroft P."/>
            <person name="White O."/>
            <person name="Salzberg S.L."/>
            <person name="Tang P."/>
            <person name="Chiu C.-H."/>
            <person name="Lee Y.-S."/>
            <person name="Embley T.M."/>
            <person name="Coombs G.H."/>
            <person name="Mottram J.C."/>
            <person name="Tachezy J."/>
            <person name="Fraser-Liggett C.M."/>
            <person name="Johnson P.J."/>
        </authorList>
    </citation>
    <scope>NUCLEOTIDE SEQUENCE [LARGE SCALE GENOMIC DNA]</scope>
    <source>
        <strain evidence="4">G3</strain>
    </source>
</reference>
<dbReference type="SMART" id="SM00248">
    <property type="entry name" value="ANK"/>
    <property type="match status" value="1"/>
</dbReference>
<dbReference type="VEuPathDB" id="TrichDB:TVAGG3_0342280"/>
<sequence length="63" mass="6967">MCIEVNKDAKDEDGWTPLIYASSKGYLSVVQYLISVGANKEAKTNDGKTALSIAKKQKKYEII</sequence>
<dbReference type="PANTHER" id="PTHR24188">
    <property type="entry name" value="ANKYRIN REPEAT PROTEIN"/>
    <property type="match status" value="1"/>
</dbReference>
<gene>
    <name evidence="4" type="ORF">TVAG_096760</name>
</gene>
<dbReference type="OrthoDB" id="194358at2759"/>
<dbReference type="InParanoid" id="A2F2X2"/>
<dbReference type="Pfam" id="PF12796">
    <property type="entry name" value="Ank_2"/>
    <property type="match status" value="1"/>
</dbReference>
<keyword evidence="5" id="KW-1185">Reference proteome</keyword>
<name>A2F2X2_TRIV3</name>
<dbReference type="VEuPathDB" id="TrichDB:TVAG_096760"/>
<protein>
    <submittedName>
        <fullName evidence="4">Ankyrin repeat protein, putative</fullName>
    </submittedName>
</protein>
<dbReference type="PROSITE" id="PS50088">
    <property type="entry name" value="ANK_REPEAT"/>
    <property type="match status" value="1"/>
</dbReference>
<reference evidence="4" key="1">
    <citation type="submission" date="2006-10" db="EMBL/GenBank/DDBJ databases">
        <authorList>
            <person name="Amadeo P."/>
            <person name="Zhao Q."/>
            <person name="Wortman J."/>
            <person name="Fraser-Liggett C."/>
            <person name="Carlton J."/>
        </authorList>
    </citation>
    <scope>NUCLEOTIDE SEQUENCE</scope>
    <source>
        <strain evidence="4">G3</strain>
    </source>
</reference>
<evidence type="ECO:0000256" key="3">
    <source>
        <dbReference type="PROSITE-ProRule" id="PRU00023"/>
    </source>
</evidence>
<evidence type="ECO:0000256" key="2">
    <source>
        <dbReference type="ARBA" id="ARBA00023043"/>
    </source>
</evidence>
<keyword evidence="2 3" id="KW-0040">ANK repeat</keyword>
<evidence type="ECO:0000313" key="5">
    <source>
        <dbReference type="Proteomes" id="UP000001542"/>
    </source>
</evidence>
<dbReference type="InterPro" id="IPR002110">
    <property type="entry name" value="Ankyrin_rpt"/>
</dbReference>
<dbReference type="EMBL" id="DS113590">
    <property type="protein sequence ID" value="EAY00765.1"/>
    <property type="molecule type" value="Genomic_DNA"/>
</dbReference>
<dbReference type="PROSITE" id="PS50297">
    <property type="entry name" value="ANK_REP_REGION"/>
    <property type="match status" value="1"/>
</dbReference>
<dbReference type="STRING" id="5722.A2F2X2"/>
<evidence type="ECO:0000313" key="4">
    <source>
        <dbReference type="EMBL" id="EAY00765.1"/>
    </source>
</evidence>
<organism evidence="4 5">
    <name type="scientific">Trichomonas vaginalis (strain ATCC PRA-98 / G3)</name>
    <dbReference type="NCBI Taxonomy" id="412133"/>
    <lineage>
        <taxon>Eukaryota</taxon>
        <taxon>Metamonada</taxon>
        <taxon>Parabasalia</taxon>
        <taxon>Trichomonadida</taxon>
        <taxon>Trichomonadidae</taxon>
        <taxon>Trichomonas</taxon>
    </lineage>
</organism>
<dbReference type="RefSeq" id="XP_001313694.1">
    <property type="nucleotide sequence ID" value="XM_001313693.1"/>
</dbReference>
<feature type="repeat" description="ANK" evidence="3">
    <location>
        <begin position="13"/>
        <end position="45"/>
    </location>
</feature>
<proteinExistence type="predicted"/>
<accession>A2F2X2</accession>
<dbReference type="Gene3D" id="1.25.40.20">
    <property type="entry name" value="Ankyrin repeat-containing domain"/>
    <property type="match status" value="1"/>
</dbReference>
<keyword evidence="1" id="KW-0677">Repeat</keyword>
<dbReference type="KEGG" id="tva:4758587"/>
<dbReference type="SUPFAM" id="SSF48403">
    <property type="entry name" value="Ankyrin repeat"/>
    <property type="match status" value="1"/>
</dbReference>
<dbReference type="PANTHER" id="PTHR24188:SF29">
    <property type="entry name" value="GH09064P"/>
    <property type="match status" value="1"/>
</dbReference>
<dbReference type="SMR" id="A2F2X2"/>
<dbReference type="AlphaFoldDB" id="A2F2X2"/>